<dbReference type="Gene3D" id="1.10.760.10">
    <property type="entry name" value="Cytochrome c-like domain"/>
    <property type="match status" value="1"/>
</dbReference>
<evidence type="ECO:0000256" key="7">
    <source>
        <dbReference type="ARBA" id="ARBA00022982"/>
    </source>
</evidence>
<evidence type="ECO:0000256" key="4">
    <source>
        <dbReference type="ARBA" id="ARBA00022617"/>
    </source>
</evidence>
<gene>
    <name evidence="13" type="ORF">JCM7686_2175</name>
</gene>
<evidence type="ECO:0000256" key="6">
    <source>
        <dbReference type="ARBA" id="ARBA00022723"/>
    </source>
</evidence>
<protein>
    <submittedName>
        <fullName evidence="13">Cytochrome c-552</fullName>
    </submittedName>
</protein>
<keyword evidence="8" id="KW-1133">Transmembrane helix</keyword>
<dbReference type="STRING" id="1367847.JCM7686_2175"/>
<dbReference type="InterPro" id="IPR002327">
    <property type="entry name" value="Cyt_c_1A/1B"/>
</dbReference>
<keyword evidence="4 11" id="KW-0349">Heme</keyword>
<keyword evidence="14" id="KW-1185">Reference proteome</keyword>
<keyword evidence="2" id="KW-0813">Transport</keyword>
<dbReference type="InterPro" id="IPR009056">
    <property type="entry name" value="Cyt_c-like_dom"/>
</dbReference>
<evidence type="ECO:0000256" key="2">
    <source>
        <dbReference type="ARBA" id="ARBA00022448"/>
    </source>
</evidence>
<dbReference type="GO" id="GO:0046872">
    <property type="term" value="F:metal ion binding"/>
    <property type="evidence" value="ECO:0007669"/>
    <property type="project" value="UniProtKB-KW"/>
</dbReference>
<evidence type="ECO:0000256" key="11">
    <source>
        <dbReference type="PROSITE-ProRule" id="PRU00433"/>
    </source>
</evidence>
<dbReference type="Proteomes" id="UP000015480">
    <property type="component" value="Chromosome"/>
</dbReference>
<dbReference type="AlphaFoldDB" id="S5XPI8"/>
<evidence type="ECO:0000256" key="3">
    <source>
        <dbReference type="ARBA" id="ARBA00022475"/>
    </source>
</evidence>
<evidence type="ECO:0000256" key="10">
    <source>
        <dbReference type="ARBA" id="ARBA00023136"/>
    </source>
</evidence>
<reference evidence="13 14" key="1">
    <citation type="journal article" date="2014" name="BMC Genomics">
        <title>Architecture and functions of a multipartite genome of the methylotrophic bacterium Paracoccus aminophilus JCM 7686, containing primary and secondary chromids.</title>
        <authorList>
            <person name="Dziewit L."/>
            <person name="Czarnecki J."/>
            <person name="Wibberg D."/>
            <person name="Radlinska M."/>
            <person name="Mrozek P."/>
            <person name="Szymczak M."/>
            <person name="Schluter A."/>
            <person name="Puhler A."/>
            <person name="Bartosik D."/>
        </authorList>
    </citation>
    <scope>NUCLEOTIDE SEQUENCE [LARGE SCALE GENOMIC DNA]</scope>
    <source>
        <strain evidence="13">JCM 7686</strain>
    </source>
</reference>
<dbReference type="HOGENOM" id="CLU_060944_4_0_5"/>
<dbReference type="PANTHER" id="PTHR11961">
    <property type="entry name" value="CYTOCHROME C"/>
    <property type="match status" value="1"/>
</dbReference>
<dbReference type="PATRIC" id="fig|1367847.3.peg.2168"/>
<evidence type="ECO:0000259" key="12">
    <source>
        <dbReference type="PROSITE" id="PS51007"/>
    </source>
</evidence>
<sequence length="183" mass="18765">MFNTMTITKAAGAIIAPLLFLLLVAWGASGLYHVGSSEHGGEGEHAQAYTVAVTESAGGDKASAGDDAAAEAAAFDAAYASADAAAGEKVFGKCKACHKIDGSNGTGPHLDGVVGRAVASVAGFNYDDAMKKHADEAPDWTPEALSHFLNNPKKAVPGTKMSFAGLPKVEDRANLIKYLSTLQ</sequence>
<dbReference type="Pfam" id="PF00034">
    <property type="entry name" value="Cytochrom_C"/>
    <property type="match status" value="1"/>
</dbReference>
<keyword evidence="7" id="KW-0249">Electron transport</keyword>
<evidence type="ECO:0000256" key="9">
    <source>
        <dbReference type="ARBA" id="ARBA00023004"/>
    </source>
</evidence>
<dbReference type="GO" id="GO:0005886">
    <property type="term" value="C:plasma membrane"/>
    <property type="evidence" value="ECO:0007669"/>
    <property type="project" value="UniProtKB-SubCell"/>
</dbReference>
<feature type="domain" description="Cytochrome c" evidence="12">
    <location>
        <begin position="82"/>
        <end position="183"/>
    </location>
</feature>
<evidence type="ECO:0000313" key="14">
    <source>
        <dbReference type="Proteomes" id="UP000015480"/>
    </source>
</evidence>
<dbReference type="PRINTS" id="PR00604">
    <property type="entry name" value="CYTCHRMECIAB"/>
</dbReference>
<dbReference type="GO" id="GO:0020037">
    <property type="term" value="F:heme binding"/>
    <property type="evidence" value="ECO:0007669"/>
    <property type="project" value="InterPro"/>
</dbReference>
<keyword evidence="6 11" id="KW-0479">Metal-binding</keyword>
<dbReference type="SUPFAM" id="SSF46626">
    <property type="entry name" value="Cytochrome c"/>
    <property type="match status" value="1"/>
</dbReference>
<dbReference type="PROSITE" id="PS51007">
    <property type="entry name" value="CYTC"/>
    <property type="match status" value="1"/>
</dbReference>
<dbReference type="FunFam" id="1.10.760.10:FF:000026">
    <property type="entry name" value="Cytochrome C, membrane-bound"/>
    <property type="match status" value="1"/>
</dbReference>
<evidence type="ECO:0000256" key="8">
    <source>
        <dbReference type="ARBA" id="ARBA00022989"/>
    </source>
</evidence>
<dbReference type="RefSeq" id="WP_020950892.1">
    <property type="nucleotide sequence ID" value="NC_022041.1"/>
</dbReference>
<evidence type="ECO:0000256" key="5">
    <source>
        <dbReference type="ARBA" id="ARBA00022692"/>
    </source>
</evidence>
<evidence type="ECO:0000256" key="1">
    <source>
        <dbReference type="ARBA" id="ARBA00004162"/>
    </source>
</evidence>
<name>S5XPI8_PARAH</name>
<proteinExistence type="predicted"/>
<dbReference type="KEGG" id="pami:JCM7686_2175"/>
<keyword evidence="10" id="KW-0472">Membrane</keyword>
<accession>S5XPI8</accession>
<comment type="subcellular location">
    <subcellularLocation>
        <location evidence="1">Cell membrane</location>
        <topology evidence="1">Single-pass membrane protein</topology>
    </subcellularLocation>
</comment>
<dbReference type="EMBL" id="CP006650">
    <property type="protein sequence ID" value="AGT09254.1"/>
    <property type="molecule type" value="Genomic_DNA"/>
</dbReference>
<dbReference type="GO" id="GO:0009055">
    <property type="term" value="F:electron transfer activity"/>
    <property type="evidence" value="ECO:0007669"/>
    <property type="project" value="InterPro"/>
</dbReference>
<keyword evidence="9 11" id="KW-0408">Iron</keyword>
<dbReference type="OrthoDB" id="9805828at2"/>
<dbReference type="InterPro" id="IPR036909">
    <property type="entry name" value="Cyt_c-like_dom_sf"/>
</dbReference>
<dbReference type="eggNOG" id="COG3474">
    <property type="taxonomic scope" value="Bacteria"/>
</dbReference>
<keyword evidence="5" id="KW-0812">Transmembrane</keyword>
<keyword evidence="3" id="KW-1003">Cell membrane</keyword>
<organism evidence="13 14">
    <name type="scientific">Paracoccus aminophilus JCM 7686</name>
    <dbReference type="NCBI Taxonomy" id="1367847"/>
    <lineage>
        <taxon>Bacteria</taxon>
        <taxon>Pseudomonadati</taxon>
        <taxon>Pseudomonadota</taxon>
        <taxon>Alphaproteobacteria</taxon>
        <taxon>Rhodobacterales</taxon>
        <taxon>Paracoccaceae</taxon>
        <taxon>Paracoccus</taxon>
    </lineage>
</organism>
<evidence type="ECO:0000313" key="13">
    <source>
        <dbReference type="EMBL" id="AGT09254.1"/>
    </source>
</evidence>